<dbReference type="SUPFAM" id="SSF48452">
    <property type="entry name" value="TPR-like"/>
    <property type="match status" value="1"/>
</dbReference>
<dbReference type="InterPro" id="IPR051685">
    <property type="entry name" value="Ycf3/AcsC/BcsC/TPR_MFPF"/>
</dbReference>
<keyword evidence="1" id="KW-0677">Repeat</keyword>
<evidence type="ECO:0008006" key="5">
    <source>
        <dbReference type="Google" id="ProtNLM"/>
    </source>
</evidence>
<dbReference type="PANTHER" id="PTHR44943:SF8">
    <property type="entry name" value="TPR REPEAT-CONTAINING PROTEIN MJ0263"/>
    <property type="match status" value="1"/>
</dbReference>
<dbReference type="RefSeq" id="WP_369610121.1">
    <property type="nucleotide sequence ID" value="NZ_AP031322.1"/>
</dbReference>
<dbReference type="KEGG" id="sjv:SJAV_25690"/>
<proteinExistence type="predicted"/>
<organism evidence="4">
    <name type="scientific">Sulfurisphaera javensis</name>
    <dbReference type="NCBI Taxonomy" id="2049879"/>
    <lineage>
        <taxon>Archaea</taxon>
        <taxon>Thermoproteota</taxon>
        <taxon>Thermoprotei</taxon>
        <taxon>Sulfolobales</taxon>
        <taxon>Sulfolobaceae</taxon>
        <taxon>Sulfurisphaera</taxon>
    </lineage>
</organism>
<dbReference type="AlphaFoldDB" id="A0AAT9GUL6"/>
<dbReference type="GeneID" id="92355525"/>
<dbReference type="InterPro" id="IPR019734">
    <property type="entry name" value="TPR_rpt"/>
</dbReference>
<dbReference type="InterPro" id="IPR013105">
    <property type="entry name" value="TPR_2"/>
</dbReference>
<protein>
    <recommendedName>
        <fullName evidence="5">Tetratricopeptide repeat protein</fullName>
    </recommendedName>
</protein>
<dbReference type="EMBL" id="AP031322">
    <property type="protein sequence ID" value="BFH74625.1"/>
    <property type="molecule type" value="Genomic_DNA"/>
</dbReference>
<gene>
    <name evidence="4" type="ORF">SJAV_25690</name>
</gene>
<reference evidence="4" key="1">
    <citation type="submission" date="2024-03" db="EMBL/GenBank/DDBJ databases">
        <title>Complete genome sequence of Sulfurisphaera javensis strain KD-1.</title>
        <authorList>
            <person name="Sakai H."/>
            <person name="Nur N."/>
            <person name="Suwanto A."/>
            <person name="Kurosawa N."/>
        </authorList>
    </citation>
    <scope>NUCLEOTIDE SEQUENCE</scope>
    <source>
        <strain evidence="4">KD-1</strain>
    </source>
</reference>
<dbReference type="Pfam" id="PF12895">
    <property type="entry name" value="ANAPC3"/>
    <property type="match status" value="1"/>
</dbReference>
<name>A0AAT9GUL6_9CREN</name>
<dbReference type="Gene3D" id="1.25.40.10">
    <property type="entry name" value="Tetratricopeptide repeat domain"/>
    <property type="match status" value="1"/>
</dbReference>
<feature type="repeat" description="TPR" evidence="3">
    <location>
        <begin position="26"/>
        <end position="59"/>
    </location>
</feature>
<evidence type="ECO:0000256" key="2">
    <source>
        <dbReference type="ARBA" id="ARBA00022803"/>
    </source>
</evidence>
<evidence type="ECO:0000256" key="1">
    <source>
        <dbReference type="ARBA" id="ARBA00022737"/>
    </source>
</evidence>
<dbReference type="PANTHER" id="PTHR44943">
    <property type="entry name" value="CELLULOSE SYNTHASE OPERON PROTEIN C"/>
    <property type="match status" value="1"/>
</dbReference>
<accession>A0AAT9GUL6</accession>
<dbReference type="PROSITE" id="PS50005">
    <property type="entry name" value="TPR"/>
    <property type="match status" value="2"/>
</dbReference>
<keyword evidence="2 3" id="KW-0802">TPR repeat</keyword>
<dbReference type="Pfam" id="PF07719">
    <property type="entry name" value="TPR_2"/>
    <property type="match status" value="1"/>
</dbReference>
<feature type="repeat" description="TPR" evidence="3">
    <location>
        <begin position="95"/>
        <end position="128"/>
    </location>
</feature>
<dbReference type="SMART" id="SM00028">
    <property type="entry name" value="TPR"/>
    <property type="match status" value="3"/>
</dbReference>
<evidence type="ECO:0000256" key="3">
    <source>
        <dbReference type="PROSITE-ProRule" id="PRU00339"/>
    </source>
</evidence>
<sequence>MRIDSALGEVRIKELKELMAKDPKDPWPHFMLGEIYFNNEMYEKALEEYEIAIKLDPHVPDFYYKKALSLVKLRREEEAIKTLQKARIIDYQNAETYYFLEGNILEELGKYEEAIKVYNDALSKRFNEWIFEAKILDLLELGKYEEAIKEIDKILTIYQSSRLYILRKNIIKEIDKRKT</sequence>
<dbReference type="InterPro" id="IPR011990">
    <property type="entry name" value="TPR-like_helical_dom_sf"/>
</dbReference>
<evidence type="ECO:0000313" key="4">
    <source>
        <dbReference type="EMBL" id="BFH74625.1"/>
    </source>
</evidence>